<evidence type="ECO:0000313" key="3">
    <source>
        <dbReference type="Proteomes" id="UP000011863"/>
    </source>
</evidence>
<proteinExistence type="predicted"/>
<organism evidence="2 3">
    <name type="scientific">Ilumatobacter coccineus (strain NBRC 103263 / KCTC 29153 / YM16-304)</name>
    <dbReference type="NCBI Taxonomy" id="1313172"/>
    <lineage>
        <taxon>Bacteria</taxon>
        <taxon>Bacillati</taxon>
        <taxon>Actinomycetota</taxon>
        <taxon>Acidimicrobiia</taxon>
        <taxon>Acidimicrobiales</taxon>
        <taxon>Ilumatobacteraceae</taxon>
        <taxon>Ilumatobacter</taxon>
    </lineage>
</organism>
<sequence>MSFRDRFYTKQTAQVILSWRIAVGIGVAVALVVGGLAWPLGIVGGLVVYAGLVAVGMPKPQARPKIDPFTVGEPWRQFVQGAQRSAARLHDTISTAREGPLRDRMDAVAQKLQHGLDETFEIARRGDEIDAAVTRLDPTALRSKLATLQQQRASIPDEQVDAAIASVEAQLATTDRLKAQSAQTASTLRLTQTRLDELVARAAEVSIGAADTDTYEHDVDDLVVELEGLRLAVEETNRP</sequence>
<dbReference type="EMBL" id="AP012057">
    <property type="protein sequence ID" value="BAN02661.1"/>
    <property type="molecule type" value="Genomic_DNA"/>
</dbReference>
<keyword evidence="1" id="KW-0812">Transmembrane</keyword>
<dbReference type="RefSeq" id="WP_015441908.1">
    <property type="nucleotide sequence ID" value="NC_020520.1"/>
</dbReference>
<gene>
    <name evidence="2" type="ORF">YM304_23470</name>
</gene>
<dbReference type="AlphaFoldDB" id="A0A6C7E868"/>
<dbReference type="Proteomes" id="UP000011863">
    <property type="component" value="Chromosome"/>
</dbReference>
<evidence type="ECO:0000256" key="1">
    <source>
        <dbReference type="SAM" id="Phobius"/>
    </source>
</evidence>
<evidence type="ECO:0000313" key="2">
    <source>
        <dbReference type="EMBL" id="BAN02661.1"/>
    </source>
</evidence>
<reference evidence="2 3" key="1">
    <citation type="journal article" date="2013" name="Int. J. Syst. Evol. Microbiol.">
        <title>Ilumatobacter nonamiense sp. nov. and Ilumatobacter coccineum sp. nov., isolated from seashore sand.</title>
        <authorList>
            <person name="Matsumoto A."/>
            <person name="Kasai H."/>
            <person name="Matsuo Y."/>
            <person name="Shizuri Y."/>
            <person name="Ichikawa N."/>
            <person name="Fujita N."/>
            <person name="Omura S."/>
            <person name="Takahashi Y."/>
        </authorList>
    </citation>
    <scope>NUCLEOTIDE SEQUENCE [LARGE SCALE GENOMIC DNA]</scope>
    <source>
        <strain evidence="3">NBRC 103263 / KCTC 29153 / YM16-304</strain>
    </source>
</reference>
<accession>A0A6C7E868</accession>
<keyword evidence="1" id="KW-0472">Membrane</keyword>
<name>A0A6C7E868_ILUCY</name>
<keyword evidence="3" id="KW-1185">Reference proteome</keyword>
<protein>
    <submittedName>
        <fullName evidence="2">Uncharacterized protein</fullName>
    </submittedName>
</protein>
<dbReference type="KEGG" id="aym:YM304_23470"/>
<dbReference type="OrthoDB" id="5243645at2"/>
<feature type="transmembrane region" description="Helical" evidence="1">
    <location>
        <begin position="12"/>
        <end position="32"/>
    </location>
</feature>
<keyword evidence="1" id="KW-1133">Transmembrane helix</keyword>